<comment type="pathway">
    <text evidence="2">Secondary metabolite biosynthesis.</text>
</comment>
<evidence type="ECO:0000313" key="12">
    <source>
        <dbReference type="Proteomes" id="UP000663828"/>
    </source>
</evidence>
<evidence type="ECO:0000256" key="7">
    <source>
        <dbReference type="ARBA" id="ARBA00023136"/>
    </source>
</evidence>
<keyword evidence="5 8" id="KW-0812">Transmembrane</keyword>
<comment type="subcellular location">
    <subcellularLocation>
        <location evidence="1">Membrane</location>
        <topology evidence="1">Multi-pass membrane protein</topology>
    </subcellularLocation>
</comment>
<dbReference type="AlphaFoldDB" id="A0A814VH66"/>
<protein>
    <recommendedName>
        <fullName evidence="9">Wax synthase domain-containing protein</fullName>
    </recommendedName>
</protein>
<dbReference type="Proteomes" id="UP000663852">
    <property type="component" value="Unassembled WGS sequence"/>
</dbReference>
<dbReference type="PANTHER" id="PTHR31595:SF57">
    <property type="entry name" value="OS04G0481900 PROTEIN"/>
    <property type="match status" value="1"/>
</dbReference>
<feature type="transmembrane region" description="Helical" evidence="8">
    <location>
        <begin position="6"/>
        <end position="22"/>
    </location>
</feature>
<keyword evidence="7 8" id="KW-0472">Membrane</keyword>
<dbReference type="EMBL" id="CAJNOR010001707">
    <property type="protein sequence ID" value="CAF1187028.1"/>
    <property type="molecule type" value="Genomic_DNA"/>
</dbReference>
<feature type="transmembrane region" description="Helical" evidence="8">
    <location>
        <begin position="248"/>
        <end position="268"/>
    </location>
</feature>
<keyword evidence="6 8" id="KW-1133">Transmembrane helix</keyword>
<dbReference type="OrthoDB" id="1077582at2759"/>
<feature type="transmembrane region" description="Helical" evidence="8">
    <location>
        <begin position="141"/>
        <end position="158"/>
    </location>
</feature>
<sequence length="327" mass="37613">MTLSSSVLLSWIAYIIISYYIIRLIPYGFLRFLLTLFPCGLLTWITCQDLPTFDASSVIILAIAWLISIRLIQLTVCTTNSPLTFQSYLAKILWTFLPIRSQQSFRNQWPISAQLILIVLKLFVNHWTYRWTISCETRVSFARILLFYSSMMTISYFLDSEAVFIRLLTRNKYTLESFTNLPILSTSLREFWGRRYNQIVNTVLKESIFQPICAQFSAPTVAGLLTFSVSGLLHAHLALVLFNDYSALFPAFMFFFVHGLVCCFEANLNRPLPGYIGWLTTHVFLIITAPLMLAPFIRQGSEFLVLNPPPLINVEWIPKVPIPDFCL</sequence>
<dbReference type="PANTHER" id="PTHR31595">
    <property type="entry name" value="LONG-CHAIN-ALCOHOL O-FATTY-ACYLTRANSFERASE 3-RELATED"/>
    <property type="match status" value="1"/>
</dbReference>
<evidence type="ECO:0000256" key="2">
    <source>
        <dbReference type="ARBA" id="ARBA00005179"/>
    </source>
</evidence>
<dbReference type="EMBL" id="CAJNOJ010000256">
    <property type="protein sequence ID" value="CAF1343304.1"/>
    <property type="molecule type" value="Genomic_DNA"/>
</dbReference>
<evidence type="ECO:0000256" key="8">
    <source>
        <dbReference type="SAM" id="Phobius"/>
    </source>
</evidence>
<dbReference type="GO" id="GO:0008374">
    <property type="term" value="F:O-acyltransferase activity"/>
    <property type="evidence" value="ECO:0007669"/>
    <property type="project" value="InterPro"/>
</dbReference>
<feature type="domain" description="Wax synthase" evidence="9">
    <location>
        <begin position="179"/>
        <end position="256"/>
    </location>
</feature>
<dbReference type="GO" id="GO:0016020">
    <property type="term" value="C:membrane"/>
    <property type="evidence" value="ECO:0007669"/>
    <property type="project" value="UniProtKB-SubCell"/>
</dbReference>
<evidence type="ECO:0000256" key="1">
    <source>
        <dbReference type="ARBA" id="ARBA00004141"/>
    </source>
</evidence>
<evidence type="ECO:0000256" key="4">
    <source>
        <dbReference type="ARBA" id="ARBA00022679"/>
    </source>
</evidence>
<comment type="caution">
    <text evidence="10">The sequence shown here is derived from an EMBL/GenBank/DDBJ whole genome shotgun (WGS) entry which is preliminary data.</text>
</comment>
<keyword evidence="4" id="KW-0808">Transferase</keyword>
<keyword evidence="12" id="KW-1185">Reference proteome</keyword>
<dbReference type="InterPro" id="IPR044851">
    <property type="entry name" value="Wax_synthase"/>
</dbReference>
<feature type="transmembrane region" description="Helical" evidence="8">
    <location>
        <begin position="275"/>
        <end position="297"/>
    </location>
</feature>
<dbReference type="Proteomes" id="UP000663828">
    <property type="component" value="Unassembled WGS sequence"/>
</dbReference>
<evidence type="ECO:0000256" key="3">
    <source>
        <dbReference type="ARBA" id="ARBA00007282"/>
    </source>
</evidence>
<proteinExistence type="inferred from homology"/>
<dbReference type="InterPro" id="IPR032805">
    <property type="entry name" value="Wax_synthase_dom"/>
</dbReference>
<evidence type="ECO:0000259" key="9">
    <source>
        <dbReference type="Pfam" id="PF13813"/>
    </source>
</evidence>
<evidence type="ECO:0000256" key="6">
    <source>
        <dbReference type="ARBA" id="ARBA00022989"/>
    </source>
</evidence>
<name>A0A814VH66_ADIRI</name>
<dbReference type="Pfam" id="PF13813">
    <property type="entry name" value="MBOAT_2"/>
    <property type="match status" value="1"/>
</dbReference>
<evidence type="ECO:0000313" key="11">
    <source>
        <dbReference type="EMBL" id="CAF1343304.1"/>
    </source>
</evidence>
<comment type="similarity">
    <text evidence="3">Belongs to the wax synthase family.</text>
</comment>
<feature type="transmembrane region" description="Helical" evidence="8">
    <location>
        <begin position="52"/>
        <end position="72"/>
    </location>
</feature>
<organism evidence="10 12">
    <name type="scientific">Adineta ricciae</name>
    <name type="common">Rotifer</name>
    <dbReference type="NCBI Taxonomy" id="249248"/>
    <lineage>
        <taxon>Eukaryota</taxon>
        <taxon>Metazoa</taxon>
        <taxon>Spiralia</taxon>
        <taxon>Gnathifera</taxon>
        <taxon>Rotifera</taxon>
        <taxon>Eurotatoria</taxon>
        <taxon>Bdelloidea</taxon>
        <taxon>Adinetida</taxon>
        <taxon>Adinetidae</taxon>
        <taxon>Adineta</taxon>
    </lineage>
</organism>
<gene>
    <name evidence="11" type="ORF">EDS130_LOCUS32861</name>
    <name evidence="10" type="ORF">XAT740_LOCUS22898</name>
</gene>
<dbReference type="GO" id="GO:0006629">
    <property type="term" value="P:lipid metabolic process"/>
    <property type="evidence" value="ECO:0007669"/>
    <property type="project" value="InterPro"/>
</dbReference>
<accession>A0A814VH66</accession>
<evidence type="ECO:0000256" key="5">
    <source>
        <dbReference type="ARBA" id="ARBA00022692"/>
    </source>
</evidence>
<reference evidence="10" key="1">
    <citation type="submission" date="2021-02" db="EMBL/GenBank/DDBJ databases">
        <authorList>
            <person name="Nowell W R."/>
        </authorList>
    </citation>
    <scope>NUCLEOTIDE SEQUENCE</scope>
</reference>
<evidence type="ECO:0000313" key="10">
    <source>
        <dbReference type="EMBL" id="CAF1187028.1"/>
    </source>
</evidence>